<reference evidence="5 6" key="1">
    <citation type="submission" date="2020-08" db="EMBL/GenBank/DDBJ databases">
        <title>Genomic Encyclopedia of Type Strains, Phase IV (KMG-IV): sequencing the most valuable type-strain genomes for metagenomic binning, comparative biology and taxonomic classification.</title>
        <authorList>
            <person name="Goeker M."/>
        </authorList>
    </citation>
    <scope>NUCLEOTIDE SEQUENCE [LARGE SCALE GENOMIC DNA]</scope>
    <source>
        <strain evidence="5 6">DSM 7051</strain>
    </source>
</reference>
<dbReference type="GO" id="GO:0003700">
    <property type="term" value="F:DNA-binding transcription factor activity"/>
    <property type="evidence" value="ECO:0007669"/>
    <property type="project" value="InterPro"/>
</dbReference>
<dbReference type="InterPro" id="IPR009057">
    <property type="entry name" value="Homeodomain-like_sf"/>
</dbReference>
<keyword evidence="3" id="KW-0804">Transcription</keyword>
<keyword evidence="2 5" id="KW-0238">DNA-binding</keyword>
<proteinExistence type="predicted"/>
<dbReference type="InterPro" id="IPR050204">
    <property type="entry name" value="AraC_XylS_family_regulators"/>
</dbReference>
<dbReference type="InterPro" id="IPR018060">
    <property type="entry name" value="HTH_AraC"/>
</dbReference>
<dbReference type="Gene3D" id="1.10.10.60">
    <property type="entry name" value="Homeodomain-like"/>
    <property type="match status" value="1"/>
</dbReference>
<dbReference type="AlphaFoldDB" id="A0A7X0F600"/>
<dbReference type="EMBL" id="JACHOU010000002">
    <property type="protein sequence ID" value="MBB6353767.1"/>
    <property type="molecule type" value="Genomic_DNA"/>
</dbReference>
<dbReference type="InterPro" id="IPR018062">
    <property type="entry name" value="HTH_AraC-typ_CS"/>
</dbReference>
<evidence type="ECO:0000313" key="6">
    <source>
        <dbReference type="Proteomes" id="UP000536262"/>
    </source>
</evidence>
<keyword evidence="6" id="KW-1185">Reference proteome</keyword>
<dbReference type="Pfam" id="PF12833">
    <property type="entry name" value="HTH_18"/>
    <property type="match status" value="1"/>
</dbReference>
<accession>A0A7X0F600</accession>
<evidence type="ECO:0000259" key="4">
    <source>
        <dbReference type="PROSITE" id="PS01124"/>
    </source>
</evidence>
<organism evidence="5 6">
    <name type="scientific">Aminobacter aganoensis</name>
    <dbReference type="NCBI Taxonomy" id="83264"/>
    <lineage>
        <taxon>Bacteria</taxon>
        <taxon>Pseudomonadati</taxon>
        <taxon>Pseudomonadota</taxon>
        <taxon>Alphaproteobacteria</taxon>
        <taxon>Hyphomicrobiales</taxon>
        <taxon>Phyllobacteriaceae</taxon>
        <taxon>Aminobacter</taxon>
    </lineage>
</organism>
<evidence type="ECO:0000256" key="3">
    <source>
        <dbReference type="ARBA" id="ARBA00023163"/>
    </source>
</evidence>
<protein>
    <submittedName>
        <fullName evidence="5">AraC-like DNA-binding protein</fullName>
    </submittedName>
</protein>
<feature type="domain" description="HTH araC/xylS-type" evidence="4">
    <location>
        <begin position="104"/>
        <end position="205"/>
    </location>
</feature>
<dbReference type="InterPro" id="IPR020449">
    <property type="entry name" value="Tscrpt_reg_AraC-type_HTH"/>
</dbReference>
<evidence type="ECO:0000313" key="5">
    <source>
        <dbReference type="EMBL" id="MBB6353767.1"/>
    </source>
</evidence>
<dbReference type="GO" id="GO:0043565">
    <property type="term" value="F:sequence-specific DNA binding"/>
    <property type="evidence" value="ECO:0007669"/>
    <property type="project" value="InterPro"/>
</dbReference>
<name>A0A7X0F600_9HYPH</name>
<evidence type="ECO:0000256" key="2">
    <source>
        <dbReference type="ARBA" id="ARBA00023125"/>
    </source>
</evidence>
<sequence length="227" mass="25710">MTLEPGTLLLAREGMYAEWHTCTECRINYVFFEISPRPEASSWPVLRQISPGPLPGLLEYLLWLSEEDFSDWVSHAERVVDIILQMFVNLPHPQPEIGEHRALGAALTYIKEEWARRMRPIDMTELASVAHVSKEHLARLFSDKYGTGFVRALELFRVARAETLLTQTNLSVAEVALHCGYTDPLHFSKRFRAIFGSSPVIYRRGSARPTPLATAGLLPLARRLNAP</sequence>
<evidence type="ECO:0000256" key="1">
    <source>
        <dbReference type="ARBA" id="ARBA00023015"/>
    </source>
</evidence>
<gene>
    <name evidence="5" type="ORF">GGR00_001535</name>
</gene>
<dbReference type="PANTHER" id="PTHR46796:SF7">
    <property type="entry name" value="ARAC FAMILY TRANSCRIPTIONAL REGULATOR"/>
    <property type="match status" value="1"/>
</dbReference>
<dbReference type="Proteomes" id="UP000536262">
    <property type="component" value="Unassembled WGS sequence"/>
</dbReference>
<dbReference type="PANTHER" id="PTHR46796">
    <property type="entry name" value="HTH-TYPE TRANSCRIPTIONAL ACTIVATOR RHAS-RELATED"/>
    <property type="match status" value="1"/>
</dbReference>
<dbReference type="SMART" id="SM00342">
    <property type="entry name" value="HTH_ARAC"/>
    <property type="match status" value="1"/>
</dbReference>
<dbReference type="PROSITE" id="PS01124">
    <property type="entry name" value="HTH_ARAC_FAMILY_2"/>
    <property type="match status" value="1"/>
</dbReference>
<dbReference type="SUPFAM" id="SSF46689">
    <property type="entry name" value="Homeodomain-like"/>
    <property type="match status" value="1"/>
</dbReference>
<comment type="caution">
    <text evidence="5">The sequence shown here is derived from an EMBL/GenBank/DDBJ whole genome shotgun (WGS) entry which is preliminary data.</text>
</comment>
<dbReference type="RefSeq" id="WP_184698915.1">
    <property type="nucleotide sequence ID" value="NZ_BAABEG010000001.1"/>
</dbReference>
<dbReference type="PROSITE" id="PS00041">
    <property type="entry name" value="HTH_ARAC_FAMILY_1"/>
    <property type="match status" value="1"/>
</dbReference>
<keyword evidence="1" id="KW-0805">Transcription regulation</keyword>
<dbReference type="PRINTS" id="PR00032">
    <property type="entry name" value="HTHARAC"/>
</dbReference>